<dbReference type="Proteomes" id="UP000799424">
    <property type="component" value="Unassembled WGS sequence"/>
</dbReference>
<evidence type="ECO:0000313" key="3">
    <source>
        <dbReference type="Proteomes" id="UP000799424"/>
    </source>
</evidence>
<dbReference type="PANTHER" id="PTHR47843:SF2">
    <property type="entry name" value="BTB DOMAIN-CONTAINING PROTEIN"/>
    <property type="match status" value="1"/>
</dbReference>
<protein>
    <recommendedName>
        <fullName evidence="1">BTB domain-containing protein</fullName>
    </recommendedName>
</protein>
<dbReference type="OrthoDB" id="1022638at2759"/>
<dbReference type="SUPFAM" id="SSF54695">
    <property type="entry name" value="POZ domain"/>
    <property type="match status" value="1"/>
</dbReference>
<evidence type="ECO:0000313" key="2">
    <source>
        <dbReference type="EMBL" id="KAF2827444.1"/>
    </source>
</evidence>
<dbReference type="EMBL" id="MU006224">
    <property type="protein sequence ID" value="KAF2827444.1"/>
    <property type="molecule type" value="Genomic_DNA"/>
</dbReference>
<dbReference type="Gene3D" id="3.30.710.10">
    <property type="entry name" value="Potassium Channel Kv1.1, Chain A"/>
    <property type="match status" value="1"/>
</dbReference>
<dbReference type="InterPro" id="IPR011333">
    <property type="entry name" value="SKP1/BTB/POZ_sf"/>
</dbReference>
<sequence length="236" mass="26482">MHDLGCRYYKPINKKEQAEERKEETGRAIRTTRSDILNYVNSSPILVKVGTGCESQNFIVHKDLVLSRSVFFQNALNGSWIEADERLVPLPEDEPALFSLYLKLPYVSHSDQIECDTDKTSTDSSVVADKYAVLSKLYVLADKLMDDTAKETILAAILARSKEAFKGSLYYPAIDSIQIIYEGTREGSPARQLMVDLYTDFVTSSFVAEKAEAVPKEFLHDLFISLLTKRAPVKGA</sequence>
<dbReference type="AlphaFoldDB" id="A0A6A7A3Q3"/>
<dbReference type="InterPro" id="IPR000210">
    <property type="entry name" value="BTB/POZ_dom"/>
</dbReference>
<feature type="domain" description="BTB" evidence="1">
    <location>
        <begin position="43"/>
        <end position="114"/>
    </location>
</feature>
<accession>A0A6A7A3Q3</accession>
<keyword evidence="3" id="KW-1185">Reference proteome</keyword>
<reference evidence="2" key="1">
    <citation type="journal article" date="2020" name="Stud. Mycol.">
        <title>101 Dothideomycetes genomes: a test case for predicting lifestyles and emergence of pathogens.</title>
        <authorList>
            <person name="Haridas S."/>
            <person name="Albert R."/>
            <person name="Binder M."/>
            <person name="Bloem J."/>
            <person name="Labutti K."/>
            <person name="Salamov A."/>
            <person name="Andreopoulos B."/>
            <person name="Baker S."/>
            <person name="Barry K."/>
            <person name="Bills G."/>
            <person name="Bluhm B."/>
            <person name="Cannon C."/>
            <person name="Castanera R."/>
            <person name="Culley D."/>
            <person name="Daum C."/>
            <person name="Ezra D."/>
            <person name="Gonzalez J."/>
            <person name="Henrissat B."/>
            <person name="Kuo A."/>
            <person name="Liang C."/>
            <person name="Lipzen A."/>
            <person name="Lutzoni F."/>
            <person name="Magnuson J."/>
            <person name="Mondo S."/>
            <person name="Nolan M."/>
            <person name="Ohm R."/>
            <person name="Pangilinan J."/>
            <person name="Park H.-J."/>
            <person name="Ramirez L."/>
            <person name="Alfaro M."/>
            <person name="Sun H."/>
            <person name="Tritt A."/>
            <person name="Yoshinaga Y."/>
            <person name="Zwiers L.-H."/>
            <person name="Turgeon B."/>
            <person name="Goodwin S."/>
            <person name="Spatafora J."/>
            <person name="Crous P."/>
            <person name="Grigoriev I."/>
        </authorList>
    </citation>
    <scope>NUCLEOTIDE SEQUENCE</scope>
    <source>
        <strain evidence="2">CBS 113818</strain>
    </source>
</reference>
<name>A0A6A7A3Q3_9PLEO</name>
<gene>
    <name evidence="2" type="ORF">CC86DRAFT_439935</name>
</gene>
<evidence type="ECO:0000259" key="1">
    <source>
        <dbReference type="PROSITE" id="PS50097"/>
    </source>
</evidence>
<organism evidence="2 3">
    <name type="scientific">Ophiobolus disseminans</name>
    <dbReference type="NCBI Taxonomy" id="1469910"/>
    <lineage>
        <taxon>Eukaryota</taxon>
        <taxon>Fungi</taxon>
        <taxon>Dikarya</taxon>
        <taxon>Ascomycota</taxon>
        <taxon>Pezizomycotina</taxon>
        <taxon>Dothideomycetes</taxon>
        <taxon>Pleosporomycetidae</taxon>
        <taxon>Pleosporales</taxon>
        <taxon>Pleosporineae</taxon>
        <taxon>Phaeosphaeriaceae</taxon>
        <taxon>Ophiobolus</taxon>
    </lineage>
</organism>
<dbReference type="PANTHER" id="PTHR47843">
    <property type="entry name" value="BTB DOMAIN-CONTAINING PROTEIN-RELATED"/>
    <property type="match status" value="1"/>
</dbReference>
<dbReference type="PROSITE" id="PS50097">
    <property type="entry name" value="BTB"/>
    <property type="match status" value="1"/>
</dbReference>
<proteinExistence type="predicted"/>